<sequence length="84" mass="9223">MAVLLDSYDDPRYLEIYVQPEQTLPQQTNFNSVQRQSATSVLIAILSNQASKSIPSPDYPAPPLAHCKDGPRRKMEGHLGPGCA</sequence>
<dbReference type="HOGENOM" id="CLU_2528301_0_0_1"/>
<accession>A0A0C9ZYA7</accession>
<feature type="compositionally biased region" description="Basic and acidic residues" evidence="1">
    <location>
        <begin position="66"/>
        <end position="77"/>
    </location>
</feature>
<reference evidence="3" key="2">
    <citation type="submission" date="2015-01" db="EMBL/GenBank/DDBJ databases">
        <title>Evolutionary Origins and Diversification of the Mycorrhizal Mutualists.</title>
        <authorList>
            <consortium name="DOE Joint Genome Institute"/>
            <consortium name="Mycorrhizal Genomics Consortium"/>
            <person name="Kohler A."/>
            <person name="Kuo A."/>
            <person name="Nagy L.G."/>
            <person name="Floudas D."/>
            <person name="Copeland A."/>
            <person name="Barry K.W."/>
            <person name="Cichocki N."/>
            <person name="Veneault-Fourrey C."/>
            <person name="LaButti K."/>
            <person name="Lindquist E.A."/>
            <person name="Lipzen A."/>
            <person name="Lundell T."/>
            <person name="Morin E."/>
            <person name="Murat C."/>
            <person name="Riley R."/>
            <person name="Ohm R."/>
            <person name="Sun H."/>
            <person name="Tunlid A."/>
            <person name="Henrissat B."/>
            <person name="Grigoriev I.V."/>
            <person name="Hibbett D.S."/>
            <person name="Martin F."/>
        </authorList>
    </citation>
    <scope>NUCLEOTIDE SEQUENCE [LARGE SCALE GENOMIC DNA]</scope>
    <source>
        <strain evidence="3">441</strain>
    </source>
</reference>
<feature type="region of interest" description="Disordered" evidence="1">
    <location>
        <begin position="51"/>
        <end position="84"/>
    </location>
</feature>
<name>A0A0C9ZYA7_9AGAM</name>
<protein>
    <submittedName>
        <fullName evidence="2">Uncharacterized protein</fullName>
    </submittedName>
</protein>
<dbReference type="Proteomes" id="UP000054018">
    <property type="component" value="Unassembled WGS sequence"/>
</dbReference>
<gene>
    <name evidence="2" type="ORF">PISMIDRAFT_201687</name>
</gene>
<reference evidence="2 3" key="1">
    <citation type="submission" date="2014-04" db="EMBL/GenBank/DDBJ databases">
        <authorList>
            <consortium name="DOE Joint Genome Institute"/>
            <person name="Kuo A."/>
            <person name="Kohler A."/>
            <person name="Costa M.D."/>
            <person name="Nagy L.G."/>
            <person name="Floudas D."/>
            <person name="Copeland A."/>
            <person name="Barry K.W."/>
            <person name="Cichocki N."/>
            <person name="Veneault-Fourrey C."/>
            <person name="LaButti K."/>
            <person name="Lindquist E.A."/>
            <person name="Lipzen A."/>
            <person name="Lundell T."/>
            <person name="Morin E."/>
            <person name="Murat C."/>
            <person name="Sun H."/>
            <person name="Tunlid A."/>
            <person name="Henrissat B."/>
            <person name="Grigoriev I.V."/>
            <person name="Hibbett D.S."/>
            <person name="Martin F."/>
            <person name="Nordberg H.P."/>
            <person name="Cantor M.N."/>
            <person name="Hua S.X."/>
        </authorList>
    </citation>
    <scope>NUCLEOTIDE SEQUENCE [LARGE SCALE GENOMIC DNA]</scope>
    <source>
        <strain evidence="2 3">441</strain>
    </source>
</reference>
<dbReference type="AlphaFoldDB" id="A0A0C9ZYA7"/>
<keyword evidence="3" id="KW-1185">Reference proteome</keyword>
<evidence type="ECO:0000313" key="2">
    <source>
        <dbReference type="EMBL" id="KIK27202.1"/>
    </source>
</evidence>
<organism evidence="2 3">
    <name type="scientific">Pisolithus microcarpus 441</name>
    <dbReference type="NCBI Taxonomy" id="765257"/>
    <lineage>
        <taxon>Eukaryota</taxon>
        <taxon>Fungi</taxon>
        <taxon>Dikarya</taxon>
        <taxon>Basidiomycota</taxon>
        <taxon>Agaricomycotina</taxon>
        <taxon>Agaricomycetes</taxon>
        <taxon>Agaricomycetidae</taxon>
        <taxon>Boletales</taxon>
        <taxon>Sclerodermatineae</taxon>
        <taxon>Pisolithaceae</taxon>
        <taxon>Pisolithus</taxon>
    </lineage>
</organism>
<evidence type="ECO:0000313" key="3">
    <source>
        <dbReference type="Proteomes" id="UP000054018"/>
    </source>
</evidence>
<proteinExistence type="predicted"/>
<dbReference type="EMBL" id="KN833697">
    <property type="protein sequence ID" value="KIK27202.1"/>
    <property type="molecule type" value="Genomic_DNA"/>
</dbReference>
<evidence type="ECO:0000256" key="1">
    <source>
        <dbReference type="SAM" id="MobiDB-lite"/>
    </source>
</evidence>